<reference evidence="2" key="2">
    <citation type="submission" date="2025-08" db="UniProtKB">
        <authorList>
            <consortium name="RefSeq"/>
        </authorList>
    </citation>
    <scope>IDENTIFICATION</scope>
    <source>
        <tissue evidence="2">Leaf</tissue>
    </source>
</reference>
<reference evidence="1" key="1">
    <citation type="journal article" date="2014" name="Nat. Commun.">
        <title>The tobacco genome sequence and its comparison with those of tomato and potato.</title>
        <authorList>
            <person name="Sierro N."/>
            <person name="Battey J.N."/>
            <person name="Ouadi S."/>
            <person name="Bakaher N."/>
            <person name="Bovet L."/>
            <person name="Willig A."/>
            <person name="Goepfert S."/>
            <person name="Peitsch M.C."/>
            <person name="Ivanov N.V."/>
        </authorList>
    </citation>
    <scope>NUCLEOTIDE SEQUENCE [LARGE SCALE GENOMIC DNA]</scope>
</reference>
<sequence length="113" mass="12883">MQDCRPGIAPVVKGDQLSKDQCPKNEVKMRTMKDVPYVSVVGCLMYIQVCTRPDIAFVVNMFGRFSSSPGWTHWVAAKKVMRYLRCTKNFMLVYKKVDDLDLLVYSDSDFAGC</sequence>
<evidence type="ECO:0000313" key="2">
    <source>
        <dbReference type="RefSeq" id="XP_075096154.1"/>
    </source>
</evidence>
<organism evidence="1 2">
    <name type="scientific">Nicotiana tabacum</name>
    <name type="common">Common tobacco</name>
    <dbReference type="NCBI Taxonomy" id="4097"/>
    <lineage>
        <taxon>Eukaryota</taxon>
        <taxon>Viridiplantae</taxon>
        <taxon>Streptophyta</taxon>
        <taxon>Embryophyta</taxon>
        <taxon>Tracheophyta</taxon>
        <taxon>Spermatophyta</taxon>
        <taxon>Magnoliopsida</taxon>
        <taxon>eudicotyledons</taxon>
        <taxon>Gunneridae</taxon>
        <taxon>Pentapetalae</taxon>
        <taxon>asterids</taxon>
        <taxon>lamiids</taxon>
        <taxon>Solanales</taxon>
        <taxon>Solanaceae</taxon>
        <taxon>Nicotianoideae</taxon>
        <taxon>Nicotianeae</taxon>
        <taxon>Nicotiana</taxon>
    </lineage>
</organism>
<dbReference type="RefSeq" id="XP_075096154.1">
    <property type="nucleotide sequence ID" value="XM_075240053.1"/>
</dbReference>
<proteinExistence type="predicted"/>
<accession>A0AC58TG04</accession>
<gene>
    <name evidence="2" type="primary">LOC142174262</name>
</gene>
<dbReference type="Proteomes" id="UP000790787">
    <property type="component" value="Chromosome 20"/>
</dbReference>
<keyword evidence="1" id="KW-1185">Reference proteome</keyword>
<name>A0AC58TG04_TOBAC</name>
<evidence type="ECO:0000313" key="1">
    <source>
        <dbReference type="Proteomes" id="UP000790787"/>
    </source>
</evidence>
<protein>
    <submittedName>
        <fullName evidence="2">Secreted RxLR effector protein 161-like</fullName>
    </submittedName>
</protein>